<dbReference type="Proteomes" id="UP000037136">
    <property type="component" value="Unassembled WGS sequence"/>
</dbReference>
<dbReference type="AlphaFoldDB" id="A0A2A9PJH5"/>
<comment type="caution">
    <text evidence="1">The sequence shown here is derived from an EMBL/GenBank/DDBJ whole genome shotgun (WGS) entry which is preliminary data.</text>
</comment>
<reference evidence="1 2" key="1">
    <citation type="journal article" date="2015" name="BMC Genomics">
        <title>Gene expression during zombie ant biting behavior reflects the complexity underlying fungal parasitic behavioral manipulation.</title>
        <authorList>
            <person name="de Bekker C."/>
            <person name="Ohm R.A."/>
            <person name="Loreto R.G."/>
            <person name="Sebastian A."/>
            <person name="Albert I."/>
            <person name="Merrow M."/>
            <person name="Brachmann A."/>
            <person name="Hughes D.P."/>
        </authorList>
    </citation>
    <scope>NUCLEOTIDE SEQUENCE [LARGE SCALE GENOMIC DNA]</scope>
    <source>
        <strain evidence="1 2">SC16a</strain>
    </source>
</reference>
<name>A0A2A9PJH5_OPHUN</name>
<dbReference type="EMBL" id="LAZP02000068">
    <property type="protein sequence ID" value="PFH61498.1"/>
    <property type="molecule type" value="Genomic_DNA"/>
</dbReference>
<organism evidence="1 2">
    <name type="scientific">Ophiocordyceps unilateralis</name>
    <name type="common">Zombie-ant fungus</name>
    <name type="synonym">Torrubia unilateralis</name>
    <dbReference type="NCBI Taxonomy" id="268505"/>
    <lineage>
        <taxon>Eukaryota</taxon>
        <taxon>Fungi</taxon>
        <taxon>Dikarya</taxon>
        <taxon>Ascomycota</taxon>
        <taxon>Pezizomycotina</taxon>
        <taxon>Sordariomycetes</taxon>
        <taxon>Hypocreomycetidae</taxon>
        <taxon>Hypocreales</taxon>
        <taxon>Ophiocordycipitaceae</taxon>
        <taxon>Ophiocordyceps</taxon>
    </lineage>
</organism>
<evidence type="ECO:0000313" key="2">
    <source>
        <dbReference type="Proteomes" id="UP000037136"/>
    </source>
</evidence>
<reference evidence="1 2" key="2">
    <citation type="journal article" date="2017" name="Sci. Rep.">
        <title>Ant-infecting Ophiocordyceps genomes reveal a high diversity of potential behavioral manipulation genes and a possible major role for enterotoxins.</title>
        <authorList>
            <person name="de Bekker C."/>
            <person name="Ohm R.A."/>
            <person name="Evans H.C."/>
            <person name="Brachmann A."/>
            <person name="Hughes D.P."/>
        </authorList>
    </citation>
    <scope>NUCLEOTIDE SEQUENCE [LARGE SCALE GENOMIC DNA]</scope>
    <source>
        <strain evidence="1 2">SC16a</strain>
    </source>
</reference>
<keyword evidence="2" id="KW-1185">Reference proteome</keyword>
<protein>
    <submittedName>
        <fullName evidence="1">Uncharacterized protein</fullName>
    </submittedName>
</protein>
<accession>A0A2A9PJH5</accession>
<sequence>MPNSVVKEVLDCAIGGGGDSWTTLRTSLSRILQLCVSYHLLFAFGTCLQPQDHSPAPRLYINDRLQNPQDSTNSVRDMS</sequence>
<evidence type="ECO:0000313" key="1">
    <source>
        <dbReference type="EMBL" id="PFH61498.1"/>
    </source>
</evidence>
<proteinExistence type="predicted"/>
<gene>
    <name evidence="1" type="ORF">XA68_17155</name>
</gene>